<dbReference type="PANTHER" id="PTHR34822:SF1">
    <property type="entry name" value="GRPB FAMILY PROTEIN"/>
    <property type="match status" value="1"/>
</dbReference>
<evidence type="ECO:0000313" key="1">
    <source>
        <dbReference type="EMBL" id="CAB4953633.1"/>
    </source>
</evidence>
<organism evidence="1">
    <name type="scientific">freshwater metagenome</name>
    <dbReference type="NCBI Taxonomy" id="449393"/>
    <lineage>
        <taxon>unclassified sequences</taxon>
        <taxon>metagenomes</taxon>
        <taxon>ecological metagenomes</taxon>
    </lineage>
</organism>
<dbReference type="InterPro" id="IPR007344">
    <property type="entry name" value="GrpB/CoaE"/>
</dbReference>
<sequence>MPFPDEKSSHRVEVVPSQPRWAVEGQEIAAVLARMLPDARAVDHIGSTAVPGLPAKDCIDLMVRVDSLAAIDLDPLAAAGYRERPEEWNRVEVLGGSAHPKRVFAPPVGGRSTNIHVREAGSPTARYSLLFRDFLRSNDVHRDIWGRLKTRLAEEHLDIYAYGQVKAAAQPLLMALAEQWATETGWHA</sequence>
<dbReference type="EMBL" id="CAFBMW010000025">
    <property type="protein sequence ID" value="CAB4953633.1"/>
    <property type="molecule type" value="Genomic_DNA"/>
</dbReference>
<dbReference type="SUPFAM" id="SSF81301">
    <property type="entry name" value="Nucleotidyltransferase"/>
    <property type="match status" value="1"/>
</dbReference>
<dbReference type="PANTHER" id="PTHR34822">
    <property type="entry name" value="GRPB DOMAIN PROTEIN (AFU_ORTHOLOGUE AFUA_1G01530)"/>
    <property type="match status" value="1"/>
</dbReference>
<dbReference type="AlphaFoldDB" id="A0A6J7KFJ7"/>
<reference evidence="1" key="1">
    <citation type="submission" date="2020-05" db="EMBL/GenBank/DDBJ databases">
        <authorList>
            <person name="Chiriac C."/>
            <person name="Salcher M."/>
            <person name="Ghai R."/>
            <person name="Kavagutti S V."/>
        </authorList>
    </citation>
    <scope>NUCLEOTIDE SEQUENCE</scope>
</reference>
<dbReference type="InterPro" id="IPR043519">
    <property type="entry name" value="NT_sf"/>
</dbReference>
<accession>A0A6J7KFJ7</accession>
<dbReference type="Gene3D" id="3.30.460.10">
    <property type="entry name" value="Beta Polymerase, domain 2"/>
    <property type="match status" value="1"/>
</dbReference>
<protein>
    <submittedName>
        <fullName evidence="1">Unannotated protein</fullName>
    </submittedName>
</protein>
<dbReference type="Pfam" id="PF04229">
    <property type="entry name" value="GrpB"/>
    <property type="match status" value="1"/>
</dbReference>
<gene>
    <name evidence="1" type="ORF">UFOPK3662_02717</name>
</gene>
<name>A0A6J7KFJ7_9ZZZZ</name>
<proteinExistence type="predicted"/>